<accession>A0A2U2AEQ6</accession>
<name>A0A2U2AEQ6_9GAMM</name>
<dbReference type="Pfam" id="PF02627">
    <property type="entry name" value="CMD"/>
    <property type="match status" value="1"/>
</dbReference>
<dbReference type="Gene3D" id="1.20.1290.10">
    <property type="entry name" value="AhpD-like"/>
    <property type="match status" value="1"/>
</dbReference>
<dbReference type="PANTHER" id="PTHR35446:SF3">
    <property type="entry name" value="CMD DOMAIN-CONTAINING PROTEIN"/>
    <property type="match status" value="1"/>
</dbReference>
<dbReference type="EMBL" id="QEWQ01000003">
    <property type="protein sequence ID" value="PWD81138.1"/>
    <property type="molecule type" value="Genomic_DNA"/>
</dbReference>
<dbReference type="AlphaFoldDB" id="A0A2U2AEQ6"/>
<comment type="caution">
    <text evidence="2">The sequence shown here is derived from an EMBL/GenBank/DDBJ whole genome shotgun (WGS) entry which is preliminary data.</text>
</comment>
<dbReference type="InterPro" id="IPR004675">
    <property type="entry name" value="AhpD_core"/>
</dbReference>
<dbReference type="PANTHER" id="PTHR35446">
    <property type="entry name" value="SI:CH211-175M2.5"/>
    <property type="match status" value="1"/>
</dbReference>
<dbReference type="GO" id="GO:0051920">
    <property type="term" value="F:peroxiredoxin activity"/>
    <property type="evidence" value="ECO:0007669"/>
    <property type="project" value="InterPro"/>
</dbReference>
<feature type="domain" description="Carboxymuconolactone decarboxylase-like" evidence="1">
    <location>
        <begin position="46"/>
        <end position="103"/>
    </location>
</feature>
<dbReference type="NCBIfam" id="TIGR00778">
    <property type="entry name" value="ahpD_dom"/>
    <property type="match status" value="1"/>
</dbReference>
<dbReference type="InterPro" id="IPR010195">
    <property type="entry name" value="Uncharacterised_peroxidase-rel"/>
</dbReference>
<sequence>MIYTFNLATPDNADEKAKPILTQLQGKFGMLPNFFGALGIDGVSLEAFMALQSKLEQSKFSKRDQEMLALAVANYNGCHYCVSAHTFSAKRMAGMNEEECREAQHGRAKDSREQVIIDIALAVLKNHGKLDQALLARAKAEGFTEADIVQLTLLTALNSFTNWLNNVVDPKIDFPEVPLV</sequence>
<protein>
    <recommendedName>
        <fullName evidence="1">Carboxymuconolactone decarboxylase-like domain-containing protein</fullName>
    </recommendedName>
</protein>
<organism evidence="2 3">
    <name type="scientific">Ignatzschineria ureiclastica</name>
    <dbReference type="NCBI Taxonomy" id="472582"/>
    <lineage>
        <taxon>Bacteria</taxon>
        <taxon>Pseudomonadati</taxon>
        <taxon>Pseudomonadota</taxon>
        <taxon>Gammaproteobacteria</taxon>
        <taxon>Cardiobacteriales</taxon>
        <taxon>Ignatzschineriaceae</taxon>
        <taxon>Ignatzschineria</taxon>
    </lineage>
</organism>
<dbReference type="InterPro" id="IPR029032">
    <property type="entry name" value="AhpD-like"/>
</dbReference>
<evidence type="ECO:0000313" key="2">
    <source>
        <dbReference type="EMBL" id="PWD81138.1"/>
    </source>
</evidence>
<evidence type="ECO:0000313" key="3">
    <source>
        <dbReference type="Proteomes" id="UP000245020"/>
    </source>
</evidence>
<gene>
    <name evidence="2" type="ORF">DC083_04370</name>
</gene>
<reference evidence="3" key="1">
    <citation type="submission" date="2018-05" db="EMBL/GenBank/DDBJ databases">
        <title>Ignatzschineria dubaiensis sp. nov., isolated from necrotic foot tissues of dromedaries (Camelus dromedarius) and associated maggots in Dubai, United Arab Emirates.</title>
        <authorList>
            <person name="Tsang C.C."/>
            <person name="Tang J.Y.M."/>
            <person name="Fong J.Y.H."/>
            <person name="Kinne J."/>
            <person name="Lee H.H."/>
            <person name="Joseph M."/>
            <person name="Jose S."/>
            <person name="Schuster R.K."/>
            <person name="Tang Y."/>
            <person name="Sivakumar S."/>
            <person name="Chen J.H.K."/>
            <person name="Teng J.L.L."/>
            <person name="Lau S.K.P."/>
            <person name="Wernery U."/>
            <person name="Woo P.C.Y."/>
        </authorList>
    </citation>
    <scope>NUCLEOTIDE SEQUENCE [LARGE SCALE GENOMIC DNA]</scope>
    <source>
        <strain evidence="3">KCTC 22644</strain>
    </source>
</reference>
<proteinExistence type="predicted"/>
<dbReference type="Proteomes" id="UP000245020">
    <property type="component" value="Unassembled WGS sequence"/>
</dbReference>
<dbReference type="OrthoDB" id="9808310at2"/>
<dbReference type="NCBIfam" id="TIGR01926">
    <property type="entry name" value="peroxid_rel"/>
    <property type="match status" value="1"/>
</dbReference>
<keyword evidence="3" id="KW-1185">Reference proteome</keyword>
<evidence type="ECO:0000259" key="1">
    <source>
        <dbReference type="Pfam" id="PF02627"/>
    </source>
</evidence>
<dbReference type="RefSeq" id="WP_109189041.1">
    <property type="nucleotide sequence ID" value="NZ_BMYA01000003.1"/>
</dbReference>
<dbReference type="InterPro" id="IPR003779">
    <property type="entry name" value="CMD-like"/>
</dbReference>
<dbReference type="SUPFAM" id="SSF69118">
    <property type="entry name" value="AhpD-like"/>
    <property type="match status" value="1"/>
</dbReference>